<proteinExistence type="predicted"/>
<dbReference type="InParanoid" id="A0A1J7JUX5"/>
<keyword evidence="2" id="KW-1185">Reference proteome</keyword>
<name>A0A1J7JUX5_9PEZI</name>
<evidence type="ECO:0000313" key="1">
    <source>
        <dbReference type="EMBL" id="OIW33188.1"/>
    </source>
</evidence>
<dbReference type="OrthoDB" id="4719738at2759"/>
<evidence type="ECO:0000313" key="2">
    <source>
        <dbReference type="Proteomes" id="UP000182658"/>
    </source>
</evidence>
<sequence>MEALNCHMPQTFFQFDGETGSLTVQQTWGCSDLKPRTRMSWVGNGTTVLPGYKQPTAENPYTIANVTMTALLLEPVQITPVQPSSPKVLQSSSSLDCSNASTNPSWVLSNFVFNRNYHTQWIDFNNHYNDLTVTVQNTATGHEIKCSIAVRDPTGIGLTTEDWSACDQYSETSLSIAYDLDYQWIGVKESWYCNDTNSGGPFNAAGYKQLSLNCTTPKPLGAIPYGTDITYNISTYSCTLDSPQTTITGYPAPVPDFPHSNYNNSCTVSSFNLTSLSLTHFVAKSIWALEQLGSPEVLTHDYLIQLYNPATRDSYRITGGWWEEQGSNETQAVWRECDGNRPQVLLSCEFRYDNVTNEVDVRVQWFCDELDPEHAITFTAEASGTLPELECLPNPEPGTEVGQPGRVRDGDIRCYLSNTTSPVELNITEFTWNSTGHRIDIGPVFPWYN</sequence>
<dbReference type="EMBL" id="KV875094">
    <property type="protein sequence ID" value="OIW33188.1"/>
    <property type="molecule type" value="Genomic_DNA"/>
</dbReference>
<dbReference type="AlphaFoldDB" id="A0A1J7JUX5"/>
<protein>
    <submittedName>
        <fullName evidence="1">Uncharacterized protein</fullName>
    </submittedName>
</protein>
<dbReference type="Proteomes" id="UP000182658">
    <property type="component" value="Unassembled WGS sequence"/>
</dbReference>
<reference evidence="1 2" key="1">
    <citation type="submission" date="2016-10" db="EMBL/GenBank/DDBJ databases">
        <title>Draft genome sequence of Coniochaeta ligniaria NRRL30616, a lignocellulolytic fungus for bioabatement of inhibitors in plant biomass hydrolysates.</title>
        <authorList>
            <consortium name="DOE Joint Genome Institute"/>
            <person name="Jimenez D.J."/>
            <person name="Hector R.E."/>
            <person name="Riley R."/>
            <person name="Sun H."/>
            <person name="Grigoriev I.V."/>
            <person name="Van Elsas J.D."/>
            <person name="Nichols N.N."/>
        </authorList>
    </citation>
    <scope>NUCLEOTIDE SEQUENCE [LARGE SCALE GENOMIC DNA]</scope>
    <source>
        <strain evidence="1 2">NRRL 30616</strain>
    </source>
</reference>
<organism evidence="1 2">
    <name type="scientific">Coniochaeta ligniaria NRRL 30616</name>
    <dbReference type="NCBI Taxonomy" id="1408157"/>
    <lineage>
        <taxon>Eukaryota</taxon>
        <taxon>Fungi</taxon>
        <taxon>Dikarya</taxon>
        <taxon>Ascomycota</taxon>
        <taxon>Pezizomycotina</taxon>
        <taxon>Sordariomycetes</taxon>
        <taxon>Sordariomycetidae</taxon>
        <taxon>Coniochaetales</taxon>
        <taxon>Coniochaetaceae</taxon>
        <taxon>Coniochaeta</taxon>
    </lineage>
</organism>
<gene>
    <name evidence="1" type="ORF">CONLIGDRAFT_676990</name>
</gene>
<accession>A0A1J7JUX5</accession>